<dbReference type="OrthoDB" id="7571420at2"/>
<dbReference type="Proteomes" id="UP000283003">
    <property type="component" value="Unassembled WGS sequence"/>
</dbReference>
<sequence>MKFLNFLVRKSGITPAEFREHYETSHVPLAFKTFPQITEHHRYYATEGGAMFPPGVDQPWDAIVAITLTDRQGLDDMFALLSDPERSKEILEDGDKFLDGPKCGMLIVEDEITRR</sequence>
<keyword evidence="3" id="KW-1185">Reference proteome</keyword>
<protein>
    <recommendedName>
        <fullName evidence="1">EthD domain-containing protein</fullName>
    </recommendedName>
</protein>
<accession>A0A437GUM3</accession>
<evidence type="ECO:0000259" key="1">
    <source>
        <dbReference type="Pfam" id="PF07110"/>
    </source>
</evidence>
<dbReference type="Pfam" id="PF07110">
    <property type="entry name" value="EthD"/>
    <property type="match status" value="1"/>
</dbReference>
<comment type="caution">
    <text evidence="2">The sequence shown here is derived from an EMBL/GenBank/DDBJ whole genome shotgun (WGS) entry which is preliminary data.</text>
</comment>
<dbReference type="SUPFAM" id="SSF54909">
    <property type="entry name" value="Dimeric alpha+beta barrel"/>
    <property type="match status" value="1"/>
</dbReference>
<gene>
    <name evidence="2" type="ORF">EKN06_14285</name>
</gene>
<evidence type="ECO:0000313" key="2">
    <source>
        <dbReference type="EMBL" id="RVQ65166.1"/>
    </source>
</evidence>
<reference evidence="2 3" key="1">
    <citation type="submission" date="2018-12" db="EMBL/GenBank/DDBJ databases">
        <title>Croceicoccus ponticola sp. nov., a lipolytic bacterium isolated from seawater.</title>
        <authorList>
            <person name="Yoon J.-H."/>
        </authorList>
    </citation>
    <scope>NUCLEOTIDE SEQUENCE [LARGE SCALE GENOMIC DNA]</scope>
    <source>
        <strain evidence="2 3">GM-16</strain>
    </source>
</reference>
<feature type="domain" description="EthD" evidence="1">
    <location>
        <begin position="10"/>
        <end position="100"/>
    </location>
</feature>
<evidence type="ECO:0000313" key="3">
    <source>
        <dbReference type="Proteomes" id="UP000283003"/>
    </source>
</evidence>
<dbReference type="EMBL" id="RXOL01000009">
    <property type="protein sequence ID" value="RVQ65166.1"/>
    <property type="molecule type" value="Genomic_DNA"/>
</dbReference>
<dbReference type="RefSeq" id="WP_127613584.1">
    <property type="nucleotide sequence ID" value="NZ_RXOL01000009.1"/>
</dbReference>
<dbReference type="InterPro" id="IPR009799">
    <property type="entry name" value="EthD_dom"/>
</dbReference>
<dbReference type="InterPro" id="IPR011008">
    <property type="entry name" value="Dimeric_a/b-barrel"/>
</dbReference>
<name>A0A437GUM3_9SPHN</name>
<dbReference type="AlphaFoldDB" id="A0A437GUM3"/>
<dbReference type="Gene3D" id="3.30.70.100">
    <property type="match status" value="1"/>
</dbReference>
<proteinExistence type="predicted"/>
<organism evidence="2 3">
    <name type="scientific">Croceicoccus ponticola</name>
    <dbReference type="NCBI Taxonomy" id="2217664"/>
    <lineage>
        <taxon>Bacteria</taxon>
        <taxon>Pseudomonadati</taxon>
        <taxon>Pseudomonadota</taxon>
        <taxon>Alphaproteobacteria</taxon>
        <taxon>Sphingomonadales</taxon>
        <taxon>Erythrobacteraceae</taxon>
        <taxon>Croceicoccus</taxon>
    </lineage>
</organism>
<dbReference type="GO" id="GO:0016491">
    <property type="term" value="F:oxidoreductase activity"/>
    <property type="evidence" value="ECO:0007669"/>
    <property type="project" value="InterPro"/>
</dbReference>